<feature type="compositionally biased region" description="Basic residues" evidence="1">
    <location>
        <begin position="25"/>
        <end position="35"/>
    </location>
</feature>
<evidence type="ECO:0000313" key="3">
    <source>
        <dbReference type="Proteomes" id="UP000243807"/>
    </source>
</evidence>
<dbReference type="InterPro" id="IPR018636">
    <property type="entry name" value="DUF2058"/>
</dbReference>
<dbReference type="EMBL" id="CP019434">
    <property type="protein sequence ID" value="APZ43612.1"/>
    <property type="molecule type" value="Genomic_DNA"/>
</dbReference>
<evidence type="ECO:0000313" key="2">
    <source>
        <dbReference type="EMBL" id="APZ43612.1"/>
    </source>
</evidence>
<organism evidence="2 3">
    <name type="scientific">Acidihalobacter ferrooxydans</name>
    <dbReference type="NCBI Taxonomy" id="1765967"/>
    <lineage>
        <taxon>Bacteria</taxon>
        <taxon>Pseudomonadati</taxon>
        <taxon>Pseudomonadota</taxon>
        <taxon>Gammaproteobacteria</taxon>
        <taxon>Chromatiales</taxon>
        <taxon>Ectothiorhodospiraceae</taxon>
        <taxon>Acidihalobacter</taxon>
    </lineage>
</organism>
<sequence>MAGTLFDQLKQAGLVDDKKAQQVKREKHQQRKQAKGKQPSRDDAASTRAAKAAAQKAERDRQLNRERQQQLADKAEQAALRQMIEANRLSGWEGDLAHHFTDGKVIKTLYTTADIRARLAAGRVRIARCDGGYALLPSVTAEKIEQRGGTDVLIPLPQDTAPLTDEDREYYAKFEVPDDLIW</sequence>
<evidence type="ECO:0008006" key="4">
    <source>
        <dbReference type="Google" id="ProtNLM"/>
    </source>
</evidence>
<protein>
    <recommendedName>
        <fullName evidence="4">Nucleoprotein/polynucleotide-associated enzyme</fullName>
    </recommendedName>
</protein>
<gene>
    <name evidence="2" type="ORF">BW247_11380</name>
</gene>
<feature type="region of interest" description="Disordered" evidence="1">
    <location>
        <begin position="1"/>
        <end position="72"/>
    </location>
</feature>
<dbReference type="OrthoDB" id="5294470at2"/>
<dbReference type="AlphaFoldDB" id="A0A1P8UIF6"/>
<feature type="compositionally biased region" description="Low complexity" evidence="1">
    <location>
        <begin position="46"/>
        <end position="55"/>
    </location>
</feature>
<reference evidence="2 3" key="1">
    <citation type="submission" date="2017-01" db="EMBL/GenBank/DDBJ databases">
        <title>Draft sequence of Acidihalobacter ferrooxidans strain DSM 14175 (strain V8).</title>
        <authorList>
            <person name="Khaleque H.N."/>
            <person name="Ramsay J.P."/>
            <person name="Murphy R.J.T."/>
            <person name="Kaksonen A.H."/>
            <person name="Boxall N.J."/>
            <person name="Watkin E.L.J."/>
        </authorList>
    </citation>
    <scope>NUCLEOTIDE SEQUENCE [LARGE SCALE GENOMIC DNA]</scope>
    <source>
        <strain evidence="2 3">V8</strain>
    </source>
</reference>
<dbReference type="Proteomes" id="UP000243807">
    <property type="component" value="Chromosome"/>
</dbReference>
<dbReference type="Pfam" id="PF09831">
    <property type="entry name" value="DUF2058"/>
    <property type="match status" value="1"/>
</dbReference>
<name>A0A1P8UIF6_9GAMM</name>
<feature type="compositionally biased region" description="Basic and acidic residues" evidence="1">
    <location>
        <begin position="56"/>
        <end position="72"/>
    </location>
</feature>
<evidence type="ECO:0000256" key="1">
    <source>
        <dbReference type="SAM" id="MobiDB-lite"/>
    </source>
</evidence>
<feature type="compositionally biased region" description="Basic and acidic residues" evidence="1">
    <location>
        <begin position="15"/>
        <end position="24"/>
    </location>
</feature>
<proteinExistence type="predicted"/>
<dbReference type="STRING" id="1765967.BW247_11380"/>
<accession>A0A1P8UIF6</accession>
<dbReference type="RefSeq" id="WP_076837249.1">
    <property type="nucleotide sequence ID" value="NZ_CP019434.1"/>
</dbReference>
<keyword evidence="3" id="KW-1185">Reference proteome</keyword>
<dbReference type="KEGG" id="afy:BW247_11380"/>